<gene>
    <name evidence="1" type="ORF">NQ176_g11272</name>
</gene>
<dbReference type="Proteomes" id="UP001143910">
    <property type="component" value="Unassembled WGS sequence"/>
</dbReference>
<organism evidence="1 2">
    <name type="scientific">Zarea fungicola</name>
    <dbReference type="NCBI Taxonomy" id="93591"/>
    <lineage>
        <taxon>Eukaryota</taxon>
        <taxon>Fungi</taxon>
        <taxon>Dikarya</taxon>
        <taxon>Ascomycota</taxon>
        <taxon>Pezizomycotina</taxon>
        <taxon>Sordariomycetes</taxon>
        <taxon>Hypocreomycetidae</taxon>
        <taxon>Hypocreales</taxon>
        <taxon>Cordycipitaceae</taxon>
        <taxon>Zarea</taxon>
    </lineage>
</organism>
<accession>A0ACC1MCI1</accession>
<evidence type="ECO:0000313" key="2">
    <source>
        <dbReference type="Proteomes" id="UP001143910"/>
    </source>
</evidence>
<reference evidence="1" key="1">
    <citation type="submission" date="2022-08" db="EMBL/GenBank/DDBJ databases">
        <title>Genome Sequence of Lecanicillium fungicola.</title>
        <authorList>
            <person name="Buettner E."/>
        </authorList>
    </citation>
    <scope>NUCLEOTIDE SEQUENCE</scope>
    <source>
        <strain evidence="1">Babe33</strain>
    </source>
</reference>
<protein>
    <submittedName>
        <fullName evidence="1">Uncharacterized protein</fullName>
    </submittedName>
</protein>
<keyword evidence="2" id="KW-1185">Reference proteome</keyword>
<proteinExistence type="predicted"/>
<dbReference type="EMBL" id="JANJQO010003680">
    <property type="protein sequence ID" value="KAJ2957106.1"/>
    <property type="molecule type" value="Genomic_DNA"/>
</dbReference>
<name>A0ACC1MCI1_9HYPO</name>
<evidence type="ECO:0000313" key="1">
    <source>
        <dbReference type="EMBL" id="KAJ2957106.1"/>
    </source>
</evidence>
<sequence length="217" mass="23891">MAAEKISLYNLADLKNTSDDAIPNYLNSLKFRQSYFLQDVRLALGYSAFAVAALCFLWDYKLGWDSTKHFTAAAVVLYMILNAALTLWMSQKEKNVIYQGTAPGGEDITISSTTKKNVPIYNLHINVQSKKGSHKAEQKHDISAPFSEWFDEVGYFVATPFQELLASHVAVIGKQDPKRVIVKSSQEALNADADLLDAVLAASGTEVKGAGARQRKA</sequence>
<comment type="caution">
    <text evidence="1">The sequence shown here is derived from an EMBL/GenBank/DDBJ whole genome shotgun (WGS) entry which is preliminary data.</text>
</comment>